<protein>
    <submittedName>
        <fullName evidence="2">Uncharacterized protein</fullName>
    </submittedName>
</protein>
<proteinExistence type="predicted"/>
<dbReference type="OrthoDB" id="5372287at2"/>
<name>C8PFY3_9BACT</name>
<keyword evidence="1" id="KW-1133">Transmembrane helix</keyword>
<keyword evidence="1" id="KW-0472">Membrane</keyword>
<gene>
    <name evidence="2" type="ORF">CAMGR0001_0776</name>
</gene>
<evidence type="ECO:0000313" key="3">
    <source>
        <dbReference type="Proteomes" id="UP000005709"/>
    </source>
</evidence>
<evidence type="ECO:0000256" key="1">
    <source>
        <dbReference type="SAM" id="Phobius"/>
    </source>
</evidence>
<dbReference type="AlphaFoldDB" id="C8PFY3"/>
<dbReference type="EMBL" id="ACYG01000019">
    <property type="protein sequence ID" value="EEV18021.1"/>
    <property type="molecule type" value="Genomic_DNA"/>
</dbReference>
<comment type="caution">
    <text evidence="2">The sequence shown here is derived from an EMBL/GenBank/DDBJ whole genome shotgun (WGS) entry which is preliminary data.</text>
</comment>
<sequence>MAKNSKNASSIVAINKVTQTIFGLSENEVFEHDFSKANRAKETYVSYIPYKDIMTATVEISRSVEDADLLDAIVVKVYEELGLDTALDYKITYSEVIGAGGDDRIFNVFVVDNAKLTSEFDAIAARTNYIDYVAMAPFLYEGLYNRGVLTRDGIDCFIYLQRDDAFLVVYQNGEYFQSRQVRYNLKFLHEKYVELVGSRVDEESFYRLLSKQGVNLENPTERDYMIQIFDDMFYYINDVLNGISKIYNVNIQNVYIGTDIGKIPAIEVFVENNLKLRYKDFNFNVAINAKDYPLTQLDILMFLVGQDYLVTKDDDHNYSPFMRPPPLTQRSTGKLIGYMLLGCLLGAVYPAYNFGYGYYNNMVANDKTSEYQGLEDQMVPARAESARLDKETKEVNAQAAKSGKELNDRRELINAISDKKNNYAMKGVSIFELTNMVVKNKGNMVRIGDENRTLTVQVRTKNDKQMTELLEDISKKEGYGVDTKTIALQEGNKTVFYDSNISVEVK</sequence>
<dbReference type="eggNOG" id="COG4972">
    <property type="taxonomic scope" value="Bacteria"/>
</dbReference>
<keyword evidence="3" id="KW-1185">Reference proteome</keyword>
<accession>C8PFY3</accession>
<dbReference type="STRING" id="824.CGRAC_1235"/>
<keyword evidence="1" id="KW-0812">Transmembrane</keyword>
<evidence type="ECO:0000313" key="2">
    <source>
        <dbReference type="EMBL" id="EEV18021.1"/>
    </source>
</evidence>
<reference evidence="2 3" key="1">
    <citation type="submission" date="2009-07" db="EMBL/GenBank/DDBJ databases">
        <authorList>
            <person name="Madupu R."/>
            <person name="Sebastian Y."/>
            <person name="Durkin A.S."/>
            <person name="Torralba M."/>
            <person name="Methe B."/>
            <person name="Sutton G.G."/>
            <person name="Strausberg R.L."/>
            <person name="Nelson K.E."/>
        </authorList>
    </citation>
    <scope>NUCLEOTIDE SEQUENCE [LARGE SCALE GENOMIC DNA]</scope>
    <source>
        <strain evidence="2 3">RM3268</strain>
    </source>
</reference>
<feature type="transmembrane region" description="Helical" evidence="1">
    <location>
        <begin position="335"/>
        <end position="352"/>
    </location>
</feature>
<organism evidence="2 3">
    <name type="scientific">Campylobacter gracilis RM3268</name>
    <dbReference type="NCBI Taxonomy" id="553220"/>
    <lineage>
        <taxon>Bacteria</taxon>
        <taxon>Pseudomonadati</taxon>
        <taxon>Campylobacterota</taxon>
        <taxon>Epsilonproteobacteria</taxon>
        <taxon>Campylobacterales</taxon>
        <taxon>Campylobacteraceae</taxon>
        <taxon>Campylobacter</taxon>
    </lineage>
</organism>
<dbReference type="RefSeq" id="WP_005870274.1">
    <property type="nucleotide sequence ID" value="NZ_ACYG01000019.1"/>
</dbReference>
<dbReference type="Proteomes" id="UP000005709">
    <property type="component" value="Unassembled WGS sequence"/>
</dbReference>